<protein>
    <recommendedName>
        <fullName evidence="4">Cache domain-containing protein</fullName>
    </recommendedName>
</protein>
<accession>A0A1F6NR42</accession>
<evidence type="ECO:0000313" key="2">
    <source>
        <dbReference type="EMBL" id="OGH86233.1"/>
    </source>
</evidence>
<reference evidence="2 3" key="1">
    <citation type="journal article" date="2016" name="Nat. Commun.">
        <title>Thousands of microbial genomes shed light on interconnected biogeochemical processes in an aquifer system.</title>
        <authorList>
            <person name="Anantharaman K."/>
            <person name="Brown C.T."/>
            <person name="Hug L.A."/>
            <person name="Sharon I."/>
            <person name="Castelle C.J."/>
            <person name="Probst A.J."/>
            <person name="Thomas B.C."/>
            <person name="Singh A."/>
            <person name="Wilkins M.J."/>
            <person name="Karaoz U."/>
            <person name="Brodie E.L."/>
            <person name="Williams K.H."/>
            <person name="Hubbard S.S."/>
            <person name="Banfield J.F."/>
        </authorList>
    </citation>
    <scope>NUCLEOTIDE SEQUENCE [LARGE SCALE GENOMIC DNA]</scope>
</reference>
<keyword evidence="1" id="KW-0812">Transmembrane</keyword>
<organism evidence="2 3">
    <name type="scientific">Candidatus Magasanikbacteria bacterium RIFOXYC12_FULL_33_11</name>
    <dbReference type="NCBI Taxonomy" id="1798701"/>
    <lineage>
        <taxon>Bacteria</taxon>
        <taxon>Candidatus Magasanikiibacteriota</taxon>
    </lineage>
</organism>
<evidence type="ECO:0008006" key="4">
    <source>
        <dbReference type="Google" id="ProtNLM"/>
    </source>
</evidence>
<feature type="transmembrane region" description="Helical" evidence="1">
    <location>
        <begin position="12"/>
        <end position="34"/>
    </location>
</feature>
<keyword evidence="1" id="KW-1133">Transmembrane helix</keyword>
<proteinExistence type="predicted"/>
<feature type="transmembrane region" description="Helical" evidence="1">
    <location>
        <begin position="300"/>
        <end position="320"/>
    </location>
</feature>
<sequence length="386" mass="45699">MKESLNNKKIFDTFIVIFFIVFTIIFLLFSWLLLERNTNIFSQKYNNYFGQVSLNYSVQISKELKKNFDDVFVRMEHFLDHLIVIDNSISECSSLYEGNDDFLGWYVYNLEGSIVCDSSNLNKDLQQLEIYDNDFLTKSQNDFWFSPSFNENNRTLLKIYKSLYDINGSKIASLVLIMDLENFSKNYFVEDGLWYGTNFNIVSSKGQIIWSGDKAFINQTIEGKYIRNVFSNFSEALNVLQKARTGKVGFEVFDYLAQEQIASYIKVPIIDGYYWSIIAYTPARFIQSEILVDYTQNSYIFFYVVAFLLIIFLLVLYFFYRRNIELQIENNQIEKEMIEEAKKFKMSEIKLNKTVEELEKVNFTMVDRELKMIELKNILKSKKKKK</sequence>
<evidence type="ECO:0000313" key="3">
    <source>
        <dbReference type="Proteomes" id="UP000178349"/>
    </source>
</evidence>
<dbReference type="EMBL" id="MFQW01000028">
    <property type="protein sequence ID" value="OGH86233.1"/>
    <property type="molecule type" value="Genomic_DNA"/>
</dbReference>
<dbReference type="Proteomes" id="UP000178349">
    <property type="component" value="Unassembled WGS sequence"/>
</dbReference>
<keyword evidence="1" id="KW-0472">Membrane</keyword>
<evidence type="ECO:0000256" key="1">
    <source>
        <dbReference type="SAM" id="Phobius"/>
    </source>
</evidence>
<gene>
    <name evidence="2" type="ORF">A2493_00800</name>
</gene>
<comment type="caution">
    <text evidence="2">The sequence shown here is derived from an EMBL/GenBank/DDBJ whole genome shotgun (WGS) entry which is preliminary data.</text>
</comment>
<dbReference type="AlphaFoldDB" id="A0A1F6NR42"/>
<name>A0A1F6NR42_9BACT</name>